<dbReference type="GO" id="GO:0005737">
    <property type="term" value="C:cytoplasm"/>
    <property type="evidence" value="ECO:0007669"/>
    <property type="project" value="UniProtKB-ARBA"/>
</dbReference>
<name>A0A1G2SDU0_9BACT</name>
<keyword evidence="2" id="KW-0687">Ribonucleoprotein</keyword>
<dbReference type="GO" id="GO:0003735">
    <property type="term" value="F:structural constituent of ribosome"/>
    <property type="evidence" value="ECO:0007669"/>
    <property type="project" value="InterPro"/>
</dbReference>
<organism evidence="4 5">
    <name type="scientific">Candidatus Yonathbacteria bacterium RIFCSPLOWO2_01_FULL_43_27</name>
    <dbReference type="NCBI Taxonomy" id="1802726"/>
    <lineage>
        <taxon>Bacteria</taxon>
        <taxon>Candidatus Yonathiibacteriota</taxon>
    </lineage>
</organism>
<dbReference type="NCBIfam" id="TIGR00002">
    <property type="entry name" value="S16"/>
    <property type="match status" value="1"/>
</dbReference>
<dbReference type="InterPro" id="IPR023803">
    <property type="entry name" value="Ribosomal_bS16_dom_sf"/>
</dbReference>
<proteinExistence type="predicted"/>
<dbReference type="AlphaFoldDB" id="A0A1G2SDU0"/>
<dbReference type="Gene3D" id="3.30.1320.10">
    <property type="match status" value="1"/>
</dbReference>
<keyword evidence="1 4" id="KW-0689">Ribosomal protein</keyword>
<dbReference type="Pfam" id="PF00886">
    <property type="entry name" value="Ribosomal_S16"/>
    <property type="match status" value="1"/>
</dbReference>
<protein>
    <recommendedName>
        <fullName evidence="3">30S ribosomal protein S16</fullName>
    </recommendedName>
</protein>
<dbReference type="SUPFAM" id="SSF54565">
    <property type="entry name" value="Ribosomal protein S16"/>
    <property type="match status" value="1"/>
</dbReference>
<dbReference type="InterPro" id="IPR000307">
    <property type="entry name" value="Ribosomal_bS16"/>
</dbReference>
<comment type="caution">
    <text evidence="4">The sequence shown here is derived from an EMBL/GenBank/DDBJ whole genome shotgun (WGS) entry which is preliminary data.</text>
</comment>
<dbReference type="PANTHER" id="PTHR12919:SF20">
    <property type="entry name" value="SMALL RIBOSOMAL SUBUNIT PROTEIN BS16M"/>
    <property type="match status" value="1"/>
</dbReference>
<dbReference type="GO" id="GO:0015935">
    <property type="term" value="C:small ribosomal subunit"/>
    <property type="evidence" value="ECO:0007669"/>
    <property type="project" value="TreeGrafter"/>
</dbReference>
<evidence type="ECO:0000313" key="5">
    <source>
        <dbReference type="Proteomes" id="UP000178817"/>
    </source>
</evidence>
<dbReference type="GO" id="GO:0006412">
    <property type="term" value="P:translation"/>
    <property type="evidence" value="ECO:0007669"/>
    <property type="project" value="InterPro"/>
</dbReference>
<gene>
    <name evidence="4" type="ORF">A3B07_03115</name>
</gene>
<evidence type="ECO:0000313" key="4">
    <source>
        <dbReference type="EMBL" id="OHA82852.1"/>
    </source>
</evidence>
<evidence type="ECO:0000256" key="3">
    <source>
        <dbReference type="ARBA" id="ARBA00035310"/>
    </source>
</evidence>
<accession>A0A1G2SDU0</accession>
<reference evidence="4 5" key="1">
    <citation type="journal article" date="2016" name="Nat. Commun.">
        <title>Thousands of microbial genomes shed light on interconnected biogeochemical processes in an aquifer system.</title>
        <authorList>
            <person name="Anantharaman K."/>
            <person name="Brown C.T."/>
            <person name="Hug L.A."/>
            <person name="Sharon I."/>
            <person name="Castelle C.J."/>
            <person name="Probst A.J."/>
            <person name="Thomas B.C."/>
            <person name="Singh A."/>
            <person name="Wilkins M.J."/>
            <person name="Karaoz U."/>
            <person name="Brodie E.L."/>
            <person name="Williams K.H."/>
            <person name="Hubbard S.S."/>
            <person name="Banfield J.F."/>
        </authorList>
    </citation>
    <scope>NUCLEOTIDE SEQUENCE [LARGE SCALE GENOMIC DNA]</scope>
</reference>
<evidence type="ECO:0000256" key="2">
    <source>
        <dbReference type="ARBA" id="ARBA00023274"/>
    </source>
</evidence>
<dbReference type="STRING" id="1802726.A3B07_03115"/>
<dbReference type="Proteomes" id="UP000178817">
    <property type="component" value="Unassembled WGS sequence"/>
</dbReference>
<dbReference type="PANTHER" id="PTHR12919">
    <property type="entry name" value="30S RIBOSOMAL PROTEIN S16"/>
    <property type="match status" value="1"/>
</dbReference>
<evidence type="ECO:0000256" key="1">
    <source>
        <dbReference type="ARBA" id="ARBA00022980"/>
    </source>
</evidence>
<dbReference type="EMBL" id="MHUV01000003">
    <property type="protein sequence ID" value="OHA82852.1"/>
    <property type="molecule type" value="Genomic_DNA"/>
</dbReference>
<sequence length="144" mass="15578">MTISLLSDRMVFMLSIRLQRVGRKNDPSFRVIVADSKLKPKTGNFLEILGMYDARKGKPVINVERAKHWISKGAIASGTVHNILLDLKAVTGKKINVLGKKTPIIKEAPAVEATPAPVANEATVESVVAETATESKEEATEATV</sequence>